<gene>
    <name evidence="9" type="ORF">SAMN04488028_1025</name>
</gene>
<evidence type="ECO:0000256" key="2">
    <source>
        <dbReference type="ARBA" id="ARBA00022670"/>
    </source>
</evidence>
<name>A0A1M6MY89_REIAG</name>
<comment type="similarity">
    <text evidence="1">Belongs to the peptidase M16 family.</text>
</comment>
<protein>
    <submittedName>
        <fullName evidence="9">Zinc protease</fullName>
    </submittedName>
</protein>
<evidence type="ECO:0000256" key="3">
    <source>
        <dbReference type="ARBA" id="ARBA00022801"/>
    </source>
</evidence>
<feature type="domain" description="Peptidase M16 N-terminal" evidence="7">
    <location>
        <begin position="52"/>
        <end position="187"/>
    </location>
</feature>
<dbReference type="EMBL" id="FRAA01000002">
    <property type="protein sequence ID" value="SHJ88409.1"/>
    <property type="molecule type" value="Genomic_DNA"/>
</dbReference>
<dbReference type="Pfam" id="PF00675">
    <property type="entry name" value="Peptidase_M16"/>
    <property type="match status" value="1"/>
</dbReference>
<dbReference type="PANTHER" id="PTHR43690">
    <property type="entry name" value="NARDILYSIN"/>
    <property type="match status" value="1"/>
</dbReference>
<keyword evidence="5" id="KW-0482">Metalloprotease</keyword>
<evidence type="ECO:0000313" key="10">
    <source>
        <dbReference type="Proteomes" id="UP000184474"/>
    </source>
</evidence>
<feature type="domain" description="Peptidase M16 C-terminal" evidence="8">
    <location>
        <begin position="697"/>
        <end position="869"/>
    </location>
</feature>
<dbReference type="GO" id="GO:0006508">
    <property type="term" value="P:proteolysis"/>
    <property type="evidence" value="ECO:0007669"/>
    <property type="project" value="UniProtKB-KW"/>
</dbReference>
<evidence type="ECO:0000259" key="7">
    <source>
        <dbReference type="Pfam" id="PF00675"/>
    </source>
</evidence>
<dbReference type="Proteomes" id="UP000184474">
    <property type="component" value="Unassembled WGS sequence"/>
</dbReference>
<feature type="domain" description="Peptidase M16 C-terminal" evidence="8">
    <location>
        <begin position="211"/>
        <end position="393"/>
    </location>
</feature>
<dbReference type="GO" id="GO:0008237">
    <property type="term" value="F:metallopeptidase activity"/>
    <property type="evidence" value="ECO:0007669"/>
    <property type="project" value="UniProtKB-KW"/>
</dbReference>
<dbReference type="PANTHER" id="PTHR43690:SF34">
    <property type="entry name" value="ZINC PROTEASE PQQL-LIKE"/>
    <property type="match status" value="1"/>
</dbReference>
<evidence type="ECO:0000256" key="5">
    <source>
        <dbReference type="ARBA" id="ARBA00023049"/>
    </source>
</evidence>
<dbReference type="Gene3D" id="3.30.830.10">
    <property type="entry name" value="Metalloenzyme, LuxS/M16 peptidase-like"/>
    <property type="match status" value="4"/>
</dbReference>
<evidence type="ECO:0000256" key="4">
    <source>
        <dbReference type="ARBA" id="ARBA00022833"/>
    </source>
</evidence>
<dbReference type="InterPro" id="IPR007863">
    <property type="entry name" value="Peptidase_M16_C"/>
</dbReference>
<sequence>MKRTTWPKYVSLLLLSLLFNVPIWAQEEGEKLLPFEADIRTGELDNGLKYFIKKNSKPEDRVELRLVVNAGSVLEDDDQQGLAHFTEHMAFNGSAHFDKNELVSYLQSVGVKFGAHLNAYTSFDETVYILPIPSDDEEVLEQGLTILEDWAGGLSFDKDEIDKERGVVIEEWRLGQGAQTRMLQEYLPVIFKDSKYAERLPIGKKEILESFERDAIVRFYEDWYRPDLMAVVAVGDIDVDQMEERIKTHFGGLANPKSERVRTNYDLPENDEPLVAITSDPEATNIVFNIMYKSKSEDVTTEAQYRMSQIQSLFLGMMNQRLSDLLQQANPPYLYAGTYIGSPVSRETTAFSGYAVAKPGAIEEGVSQLLEEIRRVELHGFNPSELKTAKLNLLQAYEQAYLERDKSQSSALADELIRHFLEKEPVPGITFEYNYIQENLDGITIDEVNAIIGQWIKPENRVVYMTAPELDGLTLPTASEVLSWIASYEQKDVEANEEEIIDTDLLKELPKGGKVVSTSTIDEIDTKVIVLSNGAKVYLKSTEFQNDQILFSGYRSGGISVAPDSLFWSASFASNVVSLSGIGDYSYTQLQKALAGVSIGVSPYISELSSGIQGNASPKDVETMLQLTYMYFNQVRKDEEAFQSLIQRNKAILENVLSNPSYYFQDKQARIMSQNHFRGGGIPSMEDLDQVDMNEAIAFFQSQLSQPGDFTYCFVGNLDEETLIPLIEQYLGGGEQSTDSQHWVDRGIRPPSGLVDEKVYKGTEEQSTVVMSFQSEKKYKRADSYYMRSLGEVLDIQLIEILREEKSGVYGVGASGSGSRSPYDHYSMQIQFPCGPQNVDTLVHAAIGVVKNIQENGVSDENLNKIKEAQRRDLELNWKENSFWLGVILSYDKNGFDLTKITELEDRIEDLSAKDIQKVAKKYVDTDAYIKVVLYPDTLE</sequence>
<dbReference type="RefSeq" id="WP_073120666.1">
    <property type="nucleotide sequence ID" value="NZ_FRAA01000002.1"/>
</dbReference>
<evidence type="ECO:0000313" key="9">
    <source>
        <dbReference type="EMBL" id="SHJ88409.1"/>
    </source>
</evidence>
<dbReference type="STRING" id="156994.SAMN04488028_1025"/>
<keyword evidence="4" id="KW-0862">Zinc</keyword>
<dbReference type="Pfam" id="PF05193">
    <property type="entry name" value="Peptidase_M16_C"/>
    <property type="match status" value="2"/>
</dbReference>
<feature type="chain" id="PRO_5012093380" evidence="6">
    <location>
        <begin position="26"/>
        <end position="940"/>
    </location>
</feature>
<evidence type="ECO:0000259" key="8">
    <source>
        <dbReference type="Pfam" id="PF05193"/>
    </source>
</evidence>
<dbReference type="GO" id="GO:0046872">
    <property type="term" value="F:metal ion binding"/>
    <property type="evidence" value="ECO:0007669"/>
    <property type="project" value="InterPro"/>
</dbReference>
<keyword evidence="2 9" id="KW-0645">Protease</keyword>
<evidence type="ECO:0000256" key="6">
    <source>
        <dbReference type="SAM" id="SignalP"/>
    </source>
</evidence>
<dbReference type="InterPro" id="IPR050626">
    <property type="entry name" value="Peptidase_M16"/>
</dbReference>
<reference evidence="10" key="1">
    <citation type="submission" date="2016-11" db="EMBL/GenBank/DDBJ databases">
        <authorList>
            <person name="Varghese N."/>
            <person name="Submissions S."/>
        </authorList>
    </citation>
    <scope>NUCLEOTIDE SEQUENCE [LARGE SCALE GENOMIC DNA]</scope>
    <source>
        <strain evidence="10">DSM 26134</strain>
    </source>
</reference>
<evidence type="ECO:0000256" key="1">
    <source>
        <dbReference type="ARBA" id="ARBA00007261"/>
    </source>
</evidence>
<proteinExistence type="inferred from homology"/>
<dbReference type="AlphaFoldDB" id="A0A1M6MY89"/>
<organism evidence="9 10">
    <name type="scientific">Reichenbachiella agariperforans</name>
    <dbReference type="NCBI Taxonomy" id="156994"/>
    <lineage>
        <taxon>Bacteria</taxon>
        <taxon>Pseudomonadati</taxon>
        <taxon>Bacteroidota</taxon>
        <taxon>Cytophagia</taxon>
        <taxon>Cytophagales</taxon>
        <taxon>Reichenbachiellaceae</taxon>
        <taxon>Reichenbachiella</taxon>
    </lineage>
</organism>
<dbReference type="SUPFAM" id="SSF63411">
    <property type="entry name" value="LuxS/MPP-like metallohydrolase"/>
    <property type="match status" value="4"/>
</dbReference>
<accession>A0A1M6MY89</accession>
<keyword evidence="6" id="KW-0732">Signal</keyword>
<feature type="signal peptide" evidence="6">
    <location>
        <begin position="1"/>
        <end position="25"/>
    </location>
</feature>
<dbReference type="InterPro" id="IPR011765">
    <property type="entry name" value="Pept_M16_N"/>
</dbReference>
<keyword evidence="10" id="KW-1185">Reference proteome</keyword>
<keyword evidence="3" id="KW-0378">Hydrolase</keyword>
<dbReference type="InterPro" id="IPR011249">
    <property type="entry name" value="Metalloenz_LuxS/M16"/>
</dbReference>